<sequence>MAALLRRALQRRDIASSSVSAFRS</sequence>
<reference evidence="1 2" key="1">
    <citation type="journal article" date="2018" name="Front. Plant Sci.">
        <title>Red Clover (Trifolium pratense) and Zigzag Clover (T. medium) - A Picture of Genomic Similarities and Differences.</title>
        <authorList>
            <person name="Dluhosova J."/>
            <person name="Istvanek J."/>
            <person name="Nedelnik J."/>
            <person name="Repkova J."/>
        </authorList>
    </citation>
    <scope>NUCLEOTIDE SEQUENCE [LARGE SCALE GENOMIC DNA]</scope>
    <source>
        <strain evidence="2">cv. 10/8</strain>
        <tissue evidence="1">Leaf</tissue>
    </source>
</reference>
<accession>A0A392VAA7</accession>
<protein>
    <submittedName>
        <fullName evidence="1">Uncharacterized protein</fullName>
    </submittedName>
</protein>
<dbReference type="AlphaFoldDB" id="A0A392VAA7"/>
<dbReference type="Proteomes" id="UP000265520">
    <property type="component" value="Unassembled WGS sequence"/>
</dbReference>
<name>A0A392VAA7_9FABA</name>
<organism evidence="1 2">
    <name type="scientific">Trifolium medium</name>
    <dbReference type="NCBI Taxonomy" id="97028"/>
    <lineage>
        <taxon>Eukaryota</taxon>
        <taxon>Viridiplantae</taxon>
        <taxon>Streptophyta</taxon>
        <taxon>Embryophyta</taxon>
        <taxon>Tracheophyta</taxon>
        <taxon>Spermatophyta</taxon>
        <taxon>Magnoliopsida</taxon>
        <taxon>eudicotyledons</taxon>
        <taxon>Gunneridae</taxon>
        <taxon>Pentapetalae</taxon>
        <taxon>rosids</taxon>
        <taxon>fabids</taxon>
        <taxon>Fabales</taxon>
        <taxon>Fabaceae</taxon>
        <taxon>Papilionoideae</taxon>
        <taxon>50 kb inversion clade</taxon>
        <taxon>NPAAA clade</taxon>
        <taxon>Hologalegina</taxon>
        <taxon>IRL clade</taxon>
        <taxon>Trifolieae</taxon>
        <taxon>Trifolium</taxon>
    </lineage>
</organism>
<evidence type="ECO:0000313" key="1">
    <source>
        <dbReference type="EMBL" id="MCI85224.1"/>
    </source>
</evidence>
<evidence type="ECO:0000313" key="2">
    <source>
        <dbReference type="Proteomes" id="UP000265520"/>
    </source>
</evidence>
<keyword evidence="2" id="KW-1185">Reference proteome</keyword>
<proteinExistence type="predicted"/>
<feature type="non-terminal residue" evidence="1">
    <location>
        <position position="24"/>
    </location>
</feature>
<dbReference type="EMBL" id="LXQA011110310">
    <property type="protein sequence ID" value="MCI85224.1"/>
    <property type="molecule type" value="Genomic_DNA"/>
</dbReference>
<comment type="caution">
    <text evidence="1">The sequence shown here is derived from an EMBL/GenBank/DDBJ whole genome shotgun (WGS) entry which is preliminary data.</text>
</comment>